<dbReference type="InterPro" id="IPR001810">
    <property type="entry name" value="F-box_dom"/>
</dbReference>
<dbReference type="Pfam" id="PF12937">
    <property type="entry name" value="F-box-like"/>
    <property type="match status" value="1"/>
</dbReference>
<feature type="compositionally biased region" description="Basic residues" evidence="1">
    <location>
        <begin position="19"/>
        <end position="31"/>
    </location>
</feature>
<evidence type="ECO:0000259" key="2">
    <source>
        <dbReference type="Pfam" id="PF12937"/>
    </source>
</evidence>
<sequence length="408" mass="46809">METRSKRVDITSAAVPPINRKRVKPKKKARKTQSDSAAVRLNEDDDSLIASVNTTGLPTLPDELLLEIMSYYPIHTDTMSLSSSWRNRTWKPEDARAHAEWRDTLLSLSQTCRNFRRFFRPYLWRRIEVCAGMHVGDGVLGSDDRSFNTELVRQLEIVTVRDPSLAEYVKLLNIEVRDFSTQHVLAELARCMALFPNLHSVRLYIPSRECSSSKVLSLAQKAFSKYIYPQIDSVTVSHIAYPLLRSCPSVRSVNRMGLDISLIGDTGFGEWIRGYCTRLEQYSVTFADTEFKENLKALPYLRIISLEFDDDIYSSFSETFKVLATMKHLQKVTLFPFSVIQQKDRQQILDWVVGILLELQKEDGEAKEVTIRYTDALSPSQSHHENQPFRQSKRVYLPAPKPQTSHGP</sequence>
<reference evidence="4" key="1">
    <citation type="journal article" date="2014" name="Proc. Natl. Acad. Sci. U.S.A.">
        <title>Extensive sampling of basidiomycete genomes demonstrates inadequacy of the white-rot/brown-rot paradigm for wood decay fungi.</title>
        <authorList>
            <person name="Riley R."/>
            <person name="Salamov A.A."/>
            <person name="Brown D.W."/>
            <person name="Nagy L.G."/>
            <person name="Floudas D."/>
            <person name="Held B.W."/>
            <person name="Levasseur A."/>
            <person name="Lombard V."/>
            <person name="Morin E."/>
            <person name="Otillar R."/>
            <person name="Lindquist E.A."/>
            <person name="Sun H."/>
            <person name="LaButti K.M."/>
            <person name="Schmutz J."/>
            <person name="Jabbour D."/>
            <person name="Luo H."/>
            <person name="Baker S.E."/>
            <person name="Pisabarro A.G."/>
            <person name="Walton J.D."/>
            <person name="Blanchette R.A."/>
            <person name="Henrissat B."/>
            <person name="Martin F."/>
            <person name="Cullen D."/>
            <person name="Hibbett D.S."/>
            <person name="Grigoriev I.V."/>
        </authorList>
    </citation>
    <scope>NUCLEOTIDE SEQUENCE [LARGE SCALE GENOMIC DNA]</scope>
    <source>
        <strain evidence="4">CBS 339.88</strain>
    </source>
</reference>
<dbReference type="OrthoDB" id="2891411at2759"/>
<feature type="region of interest" description="Disordered" evidence="1">
    <location>
        <begin position="375"/>
        <end position="408"/>
    </location>
</feature>
<protein>
    <recommendedName>
        <fullName evidence="2">F-box domain-containing protein</fullName>
    </recommendedName>
</protein>
<evidence type="ECO:0000256" key="1">
    <source>
        <dbReference type="SAM" id="MobiDB-lite"/>
    </source>
</evidence>
<dbReference type="AlphaFoldDB" id="A0A067T2P9"/>
<dbReference type="Proteomes" id="UP000027222">
    <property type="component" value="Unassembled WGS sequence"/>
</dbReference>
<dbReference type="Gene3D" id="1.20.1280.50">
    <property type="match status" value="1"/>
</dbReference>
<feature type="region of interest" description="Disordered" evidence="1">
    <location>
        <begin position="1"/>
        <end position="38"/>
    </location>
</feature>
<keyword evidence="4" id="KW-1185">Reference proteome</keyword>
<name>A0A067T2P9_GALM3</name>
<evidence type="ECO:0000313" key="3">
    <source>
        <dbReference type="EMBL" id="KDR77401.1"/>
    </source>
</evidence>
<evidence type="ECO:0000313" key="4">
    <source>
        <dbReference type="Proteomes" id="UP000027222"/>
    </source>
</evidence>
<dbReference type="EMBL" id="KL142376">
    <property type="protein sequence ID" value="KDR77401.1"/>
    <property type="molecule type" value="Genomic_DNA"/>
</dbReference>
<dbReference type="HOGENOM" id="CLU_063711_0_0_1"/>
<organism evidence="3 4">
    <name type="scientific">Galerina marginata (strain CBS 339.88)</name>
    <dbReference type="NCBI Taxonomy" id="685588"/>
    <lineage>
        <taxon>Eukaryota</taxon>
        <taxon>Fungi</taxon>
        <taxon>Dikarya</taxon>
        <taxon>Basidiomycota</taxon>
        <taxon>Agaricomycotina</taxon>
        <taxon>Agaricomycetes</taxon>
        <taxon>Agaricomycetidae</taxon>
        <taxon>Agaricales</taxon>
        <taxon>Agaricineae</taxon>
        <taxon>Strophariaceae</taxon>
        <taxon>Galerina</taxon>
    </lineage>
</organism>
<proteinExistence type="predicted"/>
<gene>
    <name evidence="3" type="ORF">GALMADRAFT_245595</name>
</gene>
<feature type="domain" description="F-box" evidence="2">
    <location>
        <begin position="58"/>
        <end position="127"/>
    </location>
</feature>
<accession>A0A067T2P9</accession>